<organism evidence="2 3">
    <name type="scientific">Streptomyces noursei</name>
    <name type="common">Streptomyces albulus</name>
    <dbReference type="NCBI Taxonomy" id="1971"/>
    <lineage>
        <taxon>Bacteria</taxon>
        <taxon>Bacillati</taxon>
        <taxon>Actinomycetota</taxon>
        <taxon>Actinomycetes</taxon>
        <taxon>Kitasatosporales</taxon>
        <taxon>Streptomycetaceae</taxon>
        <taxon>Streptomyces</taxon>
    </lineage>
</organism>
<sequence length="47" mass="4912">MTTPQSTSAAPYTPTTNTDPREASLNTSNTAIAAIITEANTTRTTRA</sequence>
<gene>
    <name evidence="2" type="ORF">SALB_06726</name>
</gene>
<evidence type="ECO:0000313" key="2">
    <source>
        <dbReference type="EMBL" id="GCB93935.1"/>
    </source>
</evidence>
<proteinExistence type="predicted"/>
<dbReference type="EMBL" id="BHXC01000007">
    <property type="protein sequence ID" value="GCB93935.1"/>
    <property type="molecule type" value="Genomic_DNA"/>
</dbReference>
<dbReference type="Proteomes" id="UP000288351">
    <property type="component" value="Unassembled WGS sequence"/>
</dbReference>
<feature type="region of interest" description="Disordered" evidence="1">
    <location>
        <begin position="1"/>
        <end position="29"/>
    </location>
</feature>
<reference evidence="2 3" key="1">
    <citation type="journal article" date="2019" name="Microbiol. Resour. Announc.">
        <title>Draft Genome Sequence of the Most Traditional epsilon-Poly-l-Lysine Producer, Streptomyces albulus NBRC14147.</title>
        <authorList>
            <person name="Yamanaka K."/>
            <person name="Hamano Y."/>
        </authorList>
    </citation>
    <scope>NUCLEOTIDE SEQUENCE [LARGE SCALE GENOMIC DNA]</scope>
    <source>
        <strain evidence="2 3">NBRC 14147</strain>
    </source>
</reference>
<dbReference type="AlphaFoldDB" id="A0A401R8I1"/>
<name>A0A401R8I1_STRNR</name>
<accession>A0A401R8I1</accession>
<feature type="compositionally biased region" description="Polar residues" evidence="1">
    <location>
        <begin position="1"/>
        <end position="18"/>
    </location>
</feature>
<evidence type="ECO:0000313" key="3">
    <source>
        <dbReference type="Proteomes" id="UP000288351"/>
    </source>
</evidence>
<evidence type="ECO:0000256" key="1">
    <source>
        <dbReference type="SAM" id="MobiDB-lite"/>
    </source>
</evidence>
<comment type="caution">
    <text evidence="2">The sequence shown here is derived from an EMBL/GenBank/DDBJ whole genome shotgun (WGS) entry which is preliminary data.</text>
</comment>
<protein>
    <submittedName>
        <fullName evidence="2">Uncharacterized protein</fullName>
    </submittedName>
</protein>